<dbReference type="InterPro" id="IPR036390">
    <property type="entry name" value="WH_DNA-bd_sf"/>
</dbReference>
<dbReference type="SMART" id="SM00347">
    <property type="entry name" value="HTH_MARR"/>
    <property type="match status" value="1"/>
</dbReference>
<evidence type="ECO:0000256" key="1">
    <source>
        <dbReference type="ARBA" id="ARBA00023125"/>
    </source>
</evidence>
<dbReference type="GO" id="GO:0003700">
    <property type="term" value="F:DNA-binding transcription factor activity"/>
    <property type="evidence" value="ECO:0007669"/>
    <property type="project" value="InterPro"/>
</dbReference>
<dbReference type="InterPro" id="IPR000835">
    <property type="entry name" value="HTH_MarR-typ"/>
</dbReference>
<feature type="domain" description="HTH marR-type" evidence="2">
    <location>
        <begin position="10"/>
        <end position="142"/>
    </location>
</feature>
<reference evidence="3 4" key="1">
    <citation type="submission" date="2018-07" db="EMBL/GenBank/DDBJ databases">
        <title>Genomic Encyclopedia of Type Strains, Phase III (KMG-III): the genomes of soil and plant-associated and newly described type strains.</title>
        <authorList>
            <person name="Whitman W."/>
        </authorList>
    </citation>
    <scope>NUCLEOTIDE SEQUENCE [LARGE SCALE GENOMIC DNA]</scope>
    <source>
        <strain evidence="3 4">CECT 7287</strain>
    </source>
</reference>
<dbReference type="PANTHER" id="PTHR33164:SF43">
    <property type="entry name" value="HTH-TYPE TRANSCRIPTIONAL REPRESSOR YETL"/>
    <property type="match status" value="1"/>
</dbReference>
<organism evidence="3 4">
    <name type="scientific">Cohnella phaseoli</name>
    <dbReference type="NCBI Taxonomy" id="456490"/>
    <lineage>
        <taxon>Bacteria</taxon>
        <taxon>Bacillati</taxon>
        <taxon>Bacillota</taxon>
        <taxon>Bacilli</taxon>
        <taxon>Bacillales</taxon>
        <taxon>Paenibacillaceae</taxon>
        <taxon>Cohnella</taxon>
    </lineage>
</organism>
<dbReference type="Pfam" id="PF01047">
    <property type="entry name" value="MarR"/>
    <property type="match status" value="1"/>
</dbReference>
<dbReference type="InterPro" id="IPR036388">
    <property type="entry name" value="WH-like_DNA-bd_sf"/>
</dbReference>
<accession>A0A3D9KFB3</accession>
<dbReference type="GO" id="GO:0006950">
    <property type="term" value="P:response to stress"/>
    <property type="evidence" value="ECO:0007669"/>
    <property type="project" value="TreeGrafter"/>
</dbReference>
<dbReference type="SUPFAM" id="SSF46785">
    <property type="entry name" value="Winged helix' DNA-binding domain"/>
    <property type="match status" value="1"/>
</dbReference>
<dbReference type="PANTHER" id="PTHR33164">
    <property type="entry name" value="TRANSCRIPTIONAL REGULATOR, MARR FAMILY"/>
    <property type="match status" value="1"/>
</dbReference>
<sequence length="151" mass="17798">MTDSSSYDLQRSVGFMLGTAYRKASALFQSRLKRFDITPEQWSILYQVDLADGLIQKEIAERAGKDRPTTTRILDHLERKELVARRTDKRDRRSFQVGITDKGRNLIRETLPIEIKSNEDVRSCMSEEEYETLMRLLIRIDHYTKDILERE</sequence>
<dbReference type="Gene3D" id="1.10.10.10">
    <property type="entry name" value="Winged helix-like DNA-binding domain superfamily/Winged helix DNA-binding domain"/>
    <property type="match status" value="1"/>
</dbReference>
<dbReference type="RefSeq" id="WP_116060145.1">
    <property type="nucleotide sequence ID" value="NZ_QRDZ01000005.1"/>
</dbReference>
<dbReference type="InterPro" id="IPR039422">
    <property type="entry name" value="MarR/SlyA-like"/>
</dbReference>
<dbReference type="GO" id="GO:0003677">
    <property type="term" value="F:DNA binding"/>
    <property type="evidence" value="ECO:0007669"/>
    <property type="project" value="UniProtKB-KW"/>
</dbReference>
<evidence type="ECO:0000313" key="3">
    <source>
        <dbReference type="EMBL" id="RED85139.1"/>
    </source>
</evidence>
<gene>
    <name evidence="3" type="ORF">DFP98_105144</name>
</gene>
<dbReference type="OrthoDB" id="9799663at2"/>
<dbReference type="Proteomes" id="UP000256977">
    <property type="component" value="Unassembled WGS sequence"/>
</dbReference>
<name>A0A3D9KFB3_9BACL</name>
<keyword evidence="1 3" id="KW-0238">DNA-binding</keyword>
<dbReference type="PROSITE" id="PS50995">
    <property type="entry name" value="HTH_MARR_2"/>
    <property type="match status" value="1"/>
</dbReference>
<dbReference type="EMBL" id="QRDZ01000005">
    <property type="protein sequence ID" value="RED85139.1"/>
    <property type="molecule type" value="Genomic_DNA"/>
</dbReference>
<evidence type="ECO:0000259" key="2">
    <source>
        <dbReference type="PROSITE" id="PS50995"/>
    </source>
</evidence>
<protein>
    <submittedName>
        <fullName evidence="3">DNA-binding MarR family transcriptional regulator</fullName>
    </submittedName>
</protein>
<comment type="caution">
    <text evidence="3">The sequence shown here is derived from an EMBL/GenBank/DDBJ whole genome shotgun (WGS) entry which is preliminary data.</text>
</comment>
<dbReference type="PRINTS" id="PR00598">
    <property type="entry name" value="HTHMARR"/>
</dbReference>
<keyword evidence="4" id="KW-1185">Reference proteome</keyword>
<evidence type="ECO:0000313" key="4">
    <source>
        <dbReference type="Proteomes" id="UP000256977"/>
    </source>
</evidence>
<dbReference type="AlphaFoldDB" id="A0A3D9KFB3"/>
<proteinExistence type="predicted"/>